<comment type="cofactor">
    <cofactor evidence="9">
        <name>heme</name>
        <dbReference type="ChEBI" id="CHEBI:30413"/>
    </cofactor>
</comment>
<dbReference type="PRINTS" id="PR00463">
    <property type="entry name" value="EP450I"/>
</dbReference>
<dbReference type="EMBL" id="WOCE01000015">
    <property type="protein sequence ID" value="KAE9598693.1"/>
    <property type="molecule type" value="Genomic_DNA"/>
</dbReference>
<evidence type="ECO:0000313" key="12">
    <source>
        <dbReference type="Proteomes" id="UP000447434"/>
    </source>
</evidence>
<dbReference type="InterPro" id="IPR036396">
    <property type="entry name" value="Cyt_P450_sf"/>
</dbReference>
<dbReference type="InterPro" id="IPR050651">
    <property type="entry name" value="Plant_Cytochrome_P450_Monoox"/>
</dbReference>
<dbReference type="FunFam" id="1.10.630.10:FF:000023">
    <property type="entry name" value="Cytochrome P450 family protein"/>
    <property type="match status" value="1"/>
</dbReference>
<feature type="binding site" description="axial binding residue" evidence="9">
    <location>
        <position position="452"/>
    </location>
    <ligand>
        <name>heme</name>
        <dbReference type="ChEBI" id="CHEBI:30413"/>
    </ligand>
    <ligandPart>
        <name>Fe</name>
        <dbReference type="ChEBI" id="CHEBI:18248"/>
    </ligandPart>
</feature>
<sequence length="515" mass="59442">MHNNFLRTNNFFIISTMATFTLFLYSFLFLIFLITLKLFFKTKRFKNLPPGPPPLPIIGNLNLLEKPLHRFFQSMSTKHGDVFSLWFGSRLAVVISSPTAFQECFTKHDVILANRPKNLSGKHIFYNYTTVGSCSYGEHWRNLRRIVATDVLSSQRILSFSGIRKDETQRLVQKLAKDSSSEFAQVELTSTFRDMTYNNMMRMIAGKRYYGEESELKDVDEAKEFRETVTELLKLAGVSNKADYLPFLKWFDFEGLNKKLTTTHKRFDVFVSALIKEQRSKKQREDSMIDHLLTLQETQPDYYTDQVIKGLTLAMLFAGTDSSGATLEWAFCNLLNHPEVLKKAKDELDTHIGQDRLLNESDLSKLPYLKYIILETLRLYPPAPLLIPHVSSEDITVEGFNIPSDTLVIVNGWGMQRDPKFWSDATSFKPERFEKEGEEKRLIAFGLGRRACPGEFMAIHGVSFTLGLLIQCFDWKRVSAEEIDMEEQTWFNLTKLLPLKAMCKTRPVVNKITFK</sequence>
<keyword evidence="3 9" id="KW-0349">Heme</keyword>
<dbReference type="Gene3D" id="1.10.630.10">
    <property type="entry name" value="Cytochrome P450"/>
    <property type="match status" value="1"/>
</dbReference>
<dbReference type="AlphaFoldDB" id="A0A6A4P1T7"/>
<reference evidence="12" key="1">
    <citation type="journal article" date="2020" name="Nat. Commun.">
        <title>Genome sequence of the cluster root forming white lupin.</title>
        <authorList>
            <person name="Hufnagel B."/>
            <person name="Marques A."/>
            <person name="Soriano A."/>
            <person name="Marques L."/>
            <person name="Divol F."/>
            <person name="Doumas P."/>
            <person name="Sallet E."/>
            <person name="Mancinotti D."/>
            <person name="Carrere S."/>
            <person name="Marande W."/>
            <person name="Arribat S."/>
            <person name="Keller J."/>
            <person name="Huneau C."/>
            <person name="Blein T."/>
            <person name="Aime D."/>
            <person name="Laguerre M."/>
            <person name="Taylor J."/>
            <person name="Schubert V."/>
            <person name="Nelson M."/>
            <person name="Geu-Flores F."/>
            <person name="Crespi M."/>
            <person name="Gallardo-Guerrero K."/>
            <person name="Delaux P.-M."/>
            <person name="Salse J."/>
            <person name="Berges H."/>
            <person name="Guyot R."/>
            <person name="Gouzy J."/>
            <person name="Peret B."/>
        </authorList>
    </citation>
    <scope>NUCLEOTIDE SEQUENCE [LARGE SCALE GENOMIC DNA]</scope>
    <source>
        <strain evidence="12">cv. Amiga</strain>
    </source>
</reference>
<dbReference type="InterPro" id="IPR001128">
    <property type="entry name" value="Cyt_P450"/>
</dbReference>
<dbReference type="PROSITE" id="PS00086">
    <property type="entry name" value="CYTOCHROME_P450"/>
    <property type="match status" value="1"/>
</dbReference>
<dbReference type="PANTHER" id="PTHR47947">
    <property type="entry name" value="CYTOCHROME P450 82C3-RELATED"/>
    <property type="match status" value="1"/>
</dbReference>
<dbReference type="InterPro" id="IPR017972">
    <property type="entry name" value="Cyt_P450_CS"/>
</dbReference>
<proteinExistence type="inferred from homology"/>
<keyword evidence="5 10" id="KW-0560">Oxidoreductase</keyword>
<dbReference type="OrthoDB" id="2789670at2759"/>
<dbReference type="PRINTS" id="PR00385">
    <property type="entry name" value="P450"/>
</dbReference>
<keyword evidence="4 9" id="KW-0479">Metal-binding</keyword>
<dbReference type="CDD" id="cd20653">
    <property type="entry name" value="CYP81"/>
    <property type="match status" value="1"/>
</dbReference>
<dbReference type="InterPro" id="IPR002401">
    <property type="entry name" value="Cyt_P450_E_grp-I"/>
</dbReference>
<gene>
    <name evidence="11" type="ORF">Lalb_Chr15g0083691</name>
</gene>
<dbReference type="Proteomes" id="UP000447434">
    <property type="component" value="Chromosome 15"/>
</dbReference>
<accession>A0A6A4P1T7</accession>
<keyword evidence="6 9" id="KW-0408">Iron</keyword>
<evidence type="ECO:0000256" key="2">
    <source>
        <dbReference type="ARBA" id="ARBA00010617"/>
    </source>
</evidence>
<organism evidence="11 12">
    <name type="scientific">Lupinus albus</name>
    <name type="common">White lupine</name>
    <name type="synonym">Lupinus termis</name>
    <dbReference type="NCBI Taxonomy" id="3870"/>
    <lineage>
        <taxon>Eukaryota</taxon>
        <taxon>Viridiplantae</taxon>
        <taxon>Streptophyta</taxon>
        <taxon>Embryophyta</taxon>
        <taxon>Tracheophyta</taxon>
        <taxon>Spermatophyta</taxon>
        <taxon>Magnoliopsida</taxon>
        <taxon>eudicotyledons</taxon>
        <taxon>Gunneridae</taxon>
        <taxon>Pentapetalae</taxon>
        <taxon>rosids</taxon>
        <taxon>fabids</taxon>
        <taxon>Fabales</taxon>
        <taxon>Fabaceae</taxon>
        <taxon>Papilionoideae</taxon>
        <taxon>50 kb inversion clade</taxon>
        <taxon>genistoids sensu lato</taxon>
        <taxon>core genistoids</taxon>
        <taxon>Genisteae</taxon>
        <taxon>Lupinus</taxon>
    </lineage>
</organism>
<evidence type="ECO:0000256" key="4">
    <source>
        <dbReference type="ARBA" id="ARBA00022723"/>
    </source>
</evidence>
<evidence type="ECO:0000313" key="11">
    <source>
        <dbReference type="EMBL" id="KAE9598693.1"/>
    </source>
</evidence>
<dbReference type="GO" id="GO:0004497">
    <property type="term" value="F:monooxygenase activity"/>
    <property type="evidence" value="ECO:0007669"/>
    <property type="project" value="UniProtKB-KW"/>
</dbReference>
<evidence type="ECO:0000256" key="10">
    <source>
        <dbReference type="RuleBase" id="RU000461"/>
    </source>
</evidence>
<keyword evidence="7 10" id="KW-0503">Monooxygenase</keyword>
<dbReference type="SUPFAM" id="SSF48264">
    <property type="entry name" value="Cytochrome P450"/>
    <property type="match status" value="1"/>
</dbReference>
<name>A0A6A4P1T7_LUPAL</name>
<evidence type="ECO:0000256" key="7">
    <source>
        <dbReference type="ARBA" id="ARBA00023033"/>
    </source>
</evidence>
<dbReference type="GO" id="GO:0016705">
    <property type="term" value="F:oxidoreductase activity, acting on paired donors, with incorporation or reduction of molecular oxygen"/>
    <property type="evidence" value="ECO:0007669"/>
    <property type="project" value="InterPro"/>
</dbReference>
<dbReference type="GO" id="GO:0016020">
    <property type="term" value="C:membrane"/>
    <property type="evidence" value="ECO:0007669"/>
    <property type="project" value="UniProtKB-SubCell"/>
</dbReference>
<evidence type="ECO:0000256" key="6">
    <source>
        <dbReference type="ARBA" id="ARBA00023004"/>
    </source>
</evidence>
<keyword evidence="12" id="KW-1185">Reference proteome</keyword>
<evidence type="ECO:0000256" key="1">
    <source>
        <dbReference type="ARBA" id="ARBA00004370"/>
    </source>
</evidence>
<comment type="caution">
    <text evidence="11">The sequence shown here is derived from an EMBL/GenBank/DDBJ whole genome shotgun (WGS) entry which is preliminary data.</text>
</comment>
<dbReference type="GO" id="GO:0020037">
    <property type="term" value="F:heme binding"/>
    <property type="evidence" value="ECO:0007669"/>
    <property type="project" value="InterPro"/>
</dbReference>
<dbReference type="PANTHER" id="PTHR47947:SF24">
    <property type="entry name" value="ISOFLAVONE 2'-HYDROXYLASE-LIKE"/>
    <property type="match status" value="1"/>
</dbReference>
<dbReference type="Pfam" id="PF00067">
    <property type="entry name" value="p450"/>
    <property type="match status" value="1"/>
</dbReference>
<evidence type="ECO:0000256" key="8">
    <source>
        <dbReference type="ARBA" id="ARBA00023136"/>
    </source>
</evidence>
<protein>
    <submittedName>
        <fullName evidence="11">Putative 4'-methoxyisoflavone 2'-hydroxylase</fullName>
    </submittedName>
</protein>
<comment type="subcellular location">
    <subcellularLocation>
        <location evidence="1">Membrane</location>
    </subcellularLocation>
</comment>
<evidence type="ECO:0000256" key="5">
    <source>
        <dbReference type="ARBA" id="ARBA00023002"/>
    </source>
</evidence>
<evidence type="ECO:0000256" key="3">
    <source>
        <dbReference type="ARBA" id="ARBA00022617"/>
    </source>
</evidence>
<keyword evidence="8" id="KW-0472">Membrane</keyword>
<evidence type="ECO:0000256" key="9">
    <source>
        <dbReference type="PIRSR" id="PIRSR602401-1"/>
    </source>
</evidence>
<comment type="similarity">
    <text evidence="2 10">Belongs to the cytochrome P450 family.</text>
</comment>
<dbReference type="GO" id="GO:0005506">
    <property type="term" value="F:iron ion binding"/>
    <property type="evidence" value="ECO:0007669"/>
    <property type="project" value="InterPro"/>
</dbReference>